<reference evidence="2 3" key="1">
    <citation type="submission" date="2016-06" db="EMBL/GenBank/DDBJ databases">
        <title>Complete genome sequences of Bordetella bronchialis and Bordetella flabilis.</title>
        <authorList>
            <person name="LiPuma J.J."/>
            <person name="Spilker T."/>
        </authorList>
    </citation>
    <scope>NUCLEOTIDE SEQUENCE [LARGE SCALE GENOMIC DNA]</scope>
    <source>
        <strain evidence="2 3">AU17976</strain>
    </source>
</reference>
<dbReference type="Proteomes" id="UP000092213">
    <property type="component" value="Chromosome"/>
</dbReference>
<feature type="compositionally biased region" description="Basic and acidic residues" evidence="1">
    <location>
        <begin position="65"/>
        <end position="82"/>
    </location>
</feature>
<dbReference type="AlphaFoldDB" id="A0A193G3P1"/>
<feature type="region of interest" description="Disordered" evidence="1">
    <location>
        <begin position="59"/>
        <end position="82"/>
    </location>
</feature>
<accession>A0A193G3P1</accession>
<evidence type="ECO:0000256" key="1">
    <source>
        <dbReference type="SAM" id="MobiDB-lite"/>
    </source>
</evidence>
<organism evidence="2 3">
    <name type="scientific">Bordetella bronchialis</name>
    <dbReference type="NCBI Taxonomy" id="463025"/>
    <lineage>
        <taxon>Bacteria</taxon>
        <taxon>Pseudomonadati</taxon>
        <taxon>Pseudomonadota</taxon>
        <taxon>Betaproteobacteria</taxon>
        <taxon>Burkholderiales</taxon>
        <taxon>Alcaligenaceae</taxon>
        <taxon>Bordetella</taxon>
    </lineage>
</organism>
<gene>
    <name evidence="2" type="ORF">BAU08_22940</name>
</gene>
<evidence type="ECO:0000313" key="3">
    <source>
        <dbReference type="Proteomes" id="UP000092213"/>
    </source>
</evidence>
<proteinExistence type="predicted"/>
<sequence length="82" mass="8855">MPHLPAPATNLTVESGKRRLVTRLDLANIGVIPAVQGALQGYLEAAAVGFTVGNAHMHKVQRQNNDARLDRENVPSEDERAS</sequence>
<dbReference type="EMBL" id="CP016171">
    <property type="protein sequence ID" value="ANN73829.1"/>
    <property type="molecule type" value="Genomic_DNA"/>
</dbReference>
<name>A0A193G3P1_9BORD</name>
<protein>
    <submittedName>
        <fullName evidence="2">Uncharacterized protein</fullName>
    </submittedName>
</protein>
<evidence type="ECO:0000313" key="2">
    <source>
        <dbReference type="EMBL" id="ANN73829.1"/>
    </source>
</evidence>